<dbReference type="RefSeq" id="WP_136850383.1">
    <property type="nucleotide sequence ID" value="NZ_SWCI01000001.1"/>
</dbReference>
<feature type="transmembrane region" description="Helical" evidence="5">
    <location>
        <begin position="12"/>
        <end position="36"/>
    </location>
</feature>
<dbReference type="InterPro" id="IPR052165">
    <property type="entry name" value="Membrane_assoc_protease"/>
</dbReference>
<dbReference type="AlphaFoldDB" id="A0A4U1BJZ6"/>
<keyword evidence="4 5" id="KW-0472">Membrane</keyword>
<dbReference type="PANTHER" id="PTHR33507">
    <property type="entry name" value="INNER MEMBRANE PROTEIN YBBJ"/>
    <property type="match status" value="1"/>
</dbReference>
<gene>
    <name evidence="7" type="ORF">FCL40_00790</name>
</gene>
<proteinExistence type="predicted"/>
<keyword evidence="8" id="KW-1185">Reference proteome</keyword>
<name>A0A4U1BJZ6_9GAMM</name>
<evidence type="ECO:0000256" key="2">
    <source>
        <dbReference type="ARBA" id="ARBA00022692"/>
    </source>
</evidence>
<evidence type="ECO:0000256" key="3">
    <source>
        <dbReference type="ARBA" id="ARBA00022989"/>
    </source>
</evidence>
<organism evidence="7 8">
    <name type="scientific">Ferrimonas sediminicola</name>
    <dbReference type="NCBI Taxonomy" id="2569538"/>
    <lineage>
        <taxon>Bacteria</taxon>
        <taxon>Pseudomonadati</taxon>
        <taxon>Pseudomonadota</taxon>
        <taxon>Gammaproteobacteria</taxon>
        <taxon>Alteromonadales</taxon>
        <taxon>Ferrimonadaceae</taxon>
        <taxon>Ferrimonas</taxon>
    </lineage>
</organism>
<dbReference type="InterPro" id="IPR002810">
    <property type="entry name" value="NfeD-like_C"/>
</dbReference>
<dbReference type="PANTHER" id="PTHR33507:SF3">
    <property type="entry name" value="INNER MEMBRANE PROTEIN YBBJ"/>
    <property type="match status" value="1"/>
</dbReference>
<dbReference type="Proteomes" id="UP000305674">
    <property type="component" value="Unassembled WGS sequence"/>
</dbReference>
<dbReference type="EMBL" id="SWCI01000001">
    <property type="protein sequence ID" value="TKB51124.1"/>
    <property type="molecule type" value="Genomic_DNA"/>
</dbReference>
<keyword evidence="3 5" id="KW-1133">Transmembrane helix</keyword>
<evidence type="ECO:0000313" key="8">
    <source>
        <dbReference type="Proteomes" id="UP000305674"/>
    </source>
</evidence>
<dbReference type="GO" id="GO:0005886">
    <property type="term" value="C:plasma membrane"/>
    <property type="evidence" value="ECO:0007669"/>
    <property type="project" value="TreeGrafter"/>
</dbReference>
<evidence type="ECO:0000256" key="4">
    <source>
        <dbReference type="ARBA" id="ARBA00023136"/>
    </source>
</evidence>
<reference evidence="7 8" key="1">
    <citation type="submission" date="2019-04" db="EMBL/GenBank/DDBJ databases">
        <authorList>
            <person name="Hwang J.C."/>
        </authorList>
    </citation>
    <scope>NUCLEOTIDE SEQUENCE [LARGE SCALE GENOMIC DNA]</scope>
    <source>
        <strain evidence="7 8">IMCC35001</strain>
    </source>
</reference>
<evidence type="ECO:0000259" key="6">
    <source>
        <dbReference type="Pfam" id="PF01957"/>
    </source>
</evidence>
<comment type="caution">
    <text evidence="7">The sequence shown here is derived from an EMBL/GenBank/DDBJ whole genome shotgun (WGS) entry which is preliminary data.</text>
</comment>
<comment type="subcellular location">
    <subcellularLocation>
        <location evidence="1">Membrane</location>
        <topology evidence="1">Multi-pass membrane protein</topology>
    </subcellularLocation>
</comment>
<protein>
    <submittedName>
        <fullName evidence="7">NfeD family protein</fullName>
    </submittedName>
</protein>
<evidence type="ECO:0000256" key="5">
    <source>
        <dbReference type="SAM" id="Phobius"/>
    </source>
</evidence>
<evidence type="ECO:0000313" key="7">
    <source>
        <dbReference type="EMBL" id="TKB51124.1"/>
    </source>
</evidence>
<keyword evidence="2 5" id="KW-0812">Transmembrane</keyword>
<dbReference type="OrthoDB" id="6402862at2"/>
<feature type="transmembrane region" description="Helical" evidence="5">
    <location>
        <begin position="56"/>
        <end position="74"/>
    </location>
</feature>
<dbReference type="Gene3D" id="2.40.50.140">
    <property type="entry name" value="Nucleic acid-binding proteins"/>
    <property type="match status" value="1"/>
</dbReference>
<dbReference type="Pfam" id="PF01957">
    <property type="entry name" value="NfeD"/>
    <property type="match status" value="1"/>
</dbReference>
<sequence length="156" mass="17287">MIDLFLSMNATYWLILGLLLLTLELLGAGGYLLWIGGAALSTSVVARLSDIRAENQWVLFATLSVLLTLAWYLYQRRRDRLGRQRSGLNQRARALVGSSCLILTRVTPQGGRVKLGDSSWLARSEGEEILEEGTQARVIRVEGTLLMVTAKDPKRG</sequence>
<dbReference type="InterPro" id="IPR012340">
    <property type="entry name" value="NA-bd_OB-fold"/>
</dbReference>
<evidence type="ECO:0000256" key="1">
    <source>
        <dbReference type="ARBA" id="ARBA00004141"/>
    </source>
</evidence>
<feature type="domain" description="NfeD-like C-terminal" evidence="6">
    <location>
        <begin position="93"/>
        <end position="148"/>
    </location>
</feature>
<accession>A0A4U1BJZ6</accession>